<protein>
    <recommendedName>
        <fullName evidence="3">DUF4089 domain-containing protein</fullName>
    </recommendedName>
</protein>
<sequence>MALDAETQAFLDLTQAEIAPWTGTRAADRDLAIPAAALAGVIDNLALLQAQTRLFVSALGDAAGQAPEPFQP</sequence>
<name>A0A2W5XBT9_9CAUL</name>
<dbReference type="RefSeq" id="WP_304276923.1">
    <property type="nucleotide sequence ID" value="NZ_QFQZ01000023.1"/>
</dbReference>
<evidence type="ECO:0008006" key="3">
    <source>
        <dbReference type="Google" id="ProtNLM"/>
    </source>
</evidence>
<dbReference type="AlphaFoldDB" id="A0A2W5XBT9"/>
<evidence type="ECO:0000313" key="1">
    <source>
        <dbReference type="EMBL" id="PZR34761.1"/>
    </source>
</evidence>
<organism evidence="1 2">
    <name type="scientific">Caulobacter segnis</name>
    <dbReference type="NCBI Taxonomy" id="88688"/>
    <lineage>
        <taxon>Bacteria</taxon>
        <taxon>Pseudomonadati</taxon>
        <taxon>Pseudomonadota</taxon>
        <taxon>Alphaproteobacteria</taxon>
        <taxon>Caulobacterales</taxon>
        <taxon>Caulobacteraceae</taxon>
        <taxon>Caulobacter</taxon>
    </lineage>
</organism>
<dbReference type="EMBL" id="QFQZ01000023">
    <property type="protein sequence ID" value="PZR34761.1"/>
    <property type="molecule type" value="Genomic_DNA"/>
</dbReference>
<accession>A0A2W5XBT9</accession>
<dbReference type="Proteomes" id="UP000249393">
    <property type="component" value="Unassembled WGS sequence"/>
</dbReference>
<evidence type="ECO:0000313" key="2">
    <source>
        <dbReference type="Proteomes" id="UP000249393"/>
    </source>
</evidence>
<proteinExistence type="predicted"/>
<gene>
    <name evidence="1" type="ORF">DI526_09340</name>
</gene>
<comment type="caution">
    <text evidence="1">The sequence shown here is derived from an EMBL/GenBank/DDBJ whole genome shotgun (WGS) entry which is preliminary data.</text>
</comment>
<reference evidence="1 2" key="1">
    <citation type="submission" date="2017-08" db="EMBL/GenBank/DDBJ databases">
        <title>Infants hospitalized years apart are colonized by the same room-sourced microbial strains.</title>
        <authorList>
            <person name="Brooks B."/>
            <person name="Olm M.R."/>
            <person name="Firek B.A."/>
            <person name="Baker R."/>
            <person name="Thomas B.C."/>
            <person name="Morowitz M.J."/>
            <person name="Banfield J.F."/>
        </authorList>
    </citation>
    <scope>NUCLEOTIDE SEQUENCE [LARGE SCALE GENOMIC DNA]</scope>
    <source>
        <strain evidence="1">S2_003_000_R2_4</strain>
    </source>
</reference>